<feature type="transmembrane region" description="Helical" evidence="11">
    <location>
        <begin position="57"/>
        <end position="79"/>
    </location>
</feature>
<feature type="transmembrane region" description="Helical" evidence="11">
    <location>
        <begin position="26"/>
        <end position="45"/>
    </location>
</feature>
<dbReference type="Proteomes" id="UP001595713">
    <property type="component" value="Unassembled WGS sequence"/>
</dbReference>
<feature type="transmembrane region" description="Helical" evidence="11">
    <location>
        <begin position="461"/>
        <end position="481"/>
    </location>
</feature>
<evidence type="ECO:0000256" key="2">
    <source>
        <dbReference type="ARBA" id="ARBA00005342"/>
    </source>
</evidence>
<evidence type="ECO:0000256" key="10">
    <source>
        <dbReference type="ARBA" id="ARBA00047348"/>
    </source>
</evidence>
<feature type="transmembrane region" description="Helical" evidence="11">
    <location>
        <begin position="518"/>
        <end position="539"/>
    </location>
</feature>
<name>A0ABV7SU03_9SPHN</name>
<evidence type="ECO:0000256" key="1">
    <source>
        <dbReference type="ARBA" id="ARBA00004651"/>
    </source>
</evidence>
<keyword evidence="13" id="KW-1185">Reference proteome</keyword>
<dbReference type="PANTHER" id="PTHR11101:SF65">
    <property type="entry name" value="LOW-AFFINITY INORGANIC PHOSPHATE TRANSPORTER PITA-RELATED"/>
    <property type="match status" value="1"/>
</dbReference>
<proteinExistence type="inferred from homology"/>
<keyword evidence="8 11" id="KW-1133">Transmembrane helix</keyword>
<dbReference type="InterPro" id="IPR001204">
    <property type="entry name" value="Phos_transporter"/>
</dbReference>
<comment type="subcellular location">
    <subcellularLocation>
        <location evidence="1">Cell membrane</location>
        <topology evidence="1">Multi-pass membrane protein</topology>
    </subcellularLocation>
    <subcellularLocation>
        <location evidence="11">Membrane</location>
        <topology evidence="11">Multi-pass membrane protein</topology>
    </subcellularLocation>
</comment>
<dbReference type="RefSeq" id="WP_261295823.1">
    <property type="nucleotide sequence ID" value="NZ_JANQBK010000019.1"/>
</dbReference>
<evidence type="ECO:0000313" key="12">
    <source>
        <dbReference type="EMBL" id="MFC3580280.1"/>
    </source>
</evidence>
<evidence type="ECO:0000256" key="9">
    <source>
        <dbReference type="ARBA" id="ARBA00023136"/>
    </source>
</evidence>
<protein>
    <recommendedName>
        <fullName evidence="11">Phosphate transporter</fullName>
    </recommendedName>
</protein>
<feature type="transmembrane region" description="Helical" evidence="11">
    <location>
        <begin position="99"/>
        <end position="132"/>
    </location>
</feature>
<feature type="transmembrane region" description="Helical" evidence="11">
    <location>
        <begin position="144"/>
        <end position="164"/>
    </location>
</feature>
<reference evidence="13" key="1">
    <citation type="journal article" date="2019" name="Int. J. Syst. Evol. Microbiol.">
        <title>The Global Catalogue of Microorganisms (GCM) 10K type strain sequencing project: providing services to taxonomists for standard genome sequencing and annotation.</title>
        <authorList>
            <consortium name="The Broad Institute Genomics Platform"/>
            <consortium name="The Broad Institute Genome Sequencing Center for Infectious Disease"/>
            <person name="Wu L."/>
            <person name="Ma J."/>
        </authorList>
    </citation>
    <scope>NUCLEOTIDE SEQUENCE [LARGE SCALE GENOMIC DNA]</scope>
    <source>
        <strain evidence="13">KCTC 42739</strain>
    </source>
</reference>
<keyword evidence="4" id="KW-1003">Cell membrane</keyword>
<feature type="transmembrane region" description="Helical" evidence="11">
    <location>
        <begin position="428"/>
        <end position="449"/>
    </location>
</feature>
<keyword evidence="7" id="KW-0769">Symport</keyword>
<gene>
    <name evidence="12" type="ORF">ACFONA_08910</name>
</gene>
<dbReference type="EMBL" id="JBHRXP010000003">
    <property type="protein sequence ID" value="MFC3580280.1"/>
    <property type="molecule type" value="Genomic_DNA"/>
</dbReference>
<keyword evidence="3 11" id="KW-0813">Transport</keyword>
<dbReference type="PANTHER" id="PTHR11101">
    <property type="entry name" value="PHOSPHATE TRANSPORTER"/>
    <property type="match status" value="1"/>
</dbReference>
<comment type="caution">
    <text evidence="12">The sequence shown here is derived from an EMBL/GenBank/DDBJ whole genome shotgun (WGS) entry which is preliminary data.</text>
</comment>
<evidence type="ECO:0000313" key="13">
    <source>
        <dbReference type="Proteomes" id="UP001595713"/>
    </source>
</evidence>
<organism evidence="12 13">
    <name type="scientific">Sphingomonas hylomeconis</name>
    <dbReference type="NCBI Taxonomy" id="1395958"/>
    <lineage>
        <taxon>Bacteria</taxon>
        <taxon>Pseudomonadati</taxon>
        <taxon>Pseudomonadota</taxon>
        <taxon>Alphaproteobacteria</taxon>
        <taxon>Sphingomonadales</taxon>
        <taxon>Sphingomonadaceae</taxon>
        <taxon>Sphingomonas</taxon>
    </lineage>
</organism>
<comment type="similarity">
    <text evidence="2">Belongs to the inorganic phosphate transporter (PiT) (TC 2.A.20) family. Pit subfamily.</text>
</comment>
<evidence type="ECO:0000256" key="6">
    <source>
        <dbReference type="ARBA" id="ARBA00022692"/>
    </source>
</evidence>
<comment type="catalytic activity">
    <reaction evidence="10">
        <text>phosphate(in) + H(+)(in) = phosphate(out) + H(+)(out)</text>
        <dbReference type="Rhea" id="RHEA:29939"/>
        <dbReference type="ChEBI" id="CHEBI:15378"/>
        <dbReference type="ChEBI" id="CHEBI:43474"/>
    </reaction>
</comment>
<keyword evidence="5 11" id="KW-0592">Phosphate transport</keyword>
<evidence type="ECO:0000256" key="3">
    <source>
        <dbReference type="ARBA" id="ARBA00022448"/>
    </source>
</evidence>
<evidence type="ECO:0000256" key="4">
    <source>
        <dbReference type="ARBA" id="ARBA00022475"/>
    </source>
</evidence>
<keyword evidence="6 11" id="KW-0812">Transmembrane</keyword>
<evidence type="ECO:0000256" key="8">
    <source>
        <dbReference type="ARBA" id="ARBA00022989"/>
    </source>
</evidence>
<accession>A0ABV7SU03</accession>
<evidence type="ECO:0000256" key="11">
    <source>
        <dbReference type="RuleBase" id="RU363058"/>
    </source>
</evidence>
<evidence type="ECO:0000256" key="5">
    <source>
        <dbReference type="ARBA" id="ARBA00022592"/>
    </source>
</evidence>
<dbReference type="Pfam" id="PF01384">
    <property type="entry name" value="PHO4"/>
    <property type="match status" value="1"/>
</dbReference>
<sequence>MATHAIAAAQRPLDAPGSRFDRPVPAVARTLFLSALIGGFAYAGWSVFVDTRQVGESLALGVFAFLALALLIALGFEFVNGFHDTANAVATVIYTNSMPAYAAVVWSGFFNFLGVMLSTGAVAYSIITLLPVDLILNVGSSGGFAMLFSLLLAAVLWNLATWYIGLPNSSSHTLIGSILGVGVANQLLSGGSAGGTAGVEWSQATKVLTGLWMAPLIGFAAAMALLFVMKLVVRKPALYAPPVEGAPPPKGIRALLIFTCTAVSFAHGGNDGQKGMGLIMLILIGCAPTAYALNRTLPSSATPAFVAAANGAGATFDAKSGGLEIPLVAARGVLTDALQAKKVDSPQVYGAVETVSRDLAVRVGGYGALSNVPAEATHNVRNDMYLLLDTTKLMTKAKDAETRFSAQELESIGAYQGMLEQGTRFIPLWVKITVAIALGLGTMVGWKRIVITVGEKIGKSHMTYGMGASAELVAATVILLAERFGLPVSTTHILTSGVAGASVANGQGLQMRTIRNMALAWVMTLPAAMLLSGGLYWLLLSLVRANGGS</sequence>
<feature type="transmembrane region" description="Helical" evidence="11">
    <location>
        <begin position="211"/>
        <end position="232"/>
    </location>
</feature>
<keyword evidence="9 11" id="KW-0472">Membrane</keyword>
<evidence type="ECO:0000256" key="7">
    <source>
        <dbReference type="ARBA" id="ARBA00022847"/>
    </source>
</evidence>